<accession>A0A5M9JQR2</accession>
<proteinExistence type="predicted"/>
<dbReference type="VEuPathDB" id="FungiDB:MFRU_028g00620"/>
<keyword evidence="2" id="KW-1185">Reference proteome</keyword>
<dbReference type="AlphaFoldDB" id="A0A5M9JQR2"/>
<dbReference type="EMBL" id="VICG01000006">
    <property type="protein sequence ID" value="KAA8571027.1"/>
    <property type="molecule type" value="Genomic_DNA"/>
</dbReference>
<reference evidence="1 2" key="1">
    <citation type="submission" date="2019-06" db="EMBL/GenBank/DDBJ databases">
        <title>Genome Sequence of the Brown Rot Fungal Pathogen Monilinia fructicola.</title>
        <authorList>
            <person name="De Miccolis Angelini R.M."/>
            <person name="Landi L."/>
            <person name="Abate D."/>
            <person name="Pollastro S."/>
            <person name="Romanazzi G."/>
            <person name="Faretra F."/>
        </authorList>
    </citation>
    <scope>NUCLEOTIDE SEQUENCE [LARGE SCALE GENOMIC DNA]</scope>
    <source>
        <strain evidence="1 2">Mfrc123</strain>
    </source>
</reference>
<dbReference type="Proteomes" id="UP000322873">
    <property type="component" value="Unassembled WGS sequence"/>
</dbReference>
<organism evidence="1 2">
    <name type="scientific">Monilinia fructicola</name>
    <name type="common">Brown rot fungus</name>
    <name type="synonym">Ciboria fructicola</name>
    <dbReference type="NCBI Taxonomy" id="38448"/>
    <lineage>
        <taxon>Eukaryota</taxon>
        <taxon>Fungi</taxon>
        <taxon>Dikarya</taxon>
        <taxon>Ascomycota</taxon>
        <taxon>Pezizomycotina</taxon>
        <taxon>Leotiomycetes</taxon>
        <taxon>Helotiales</taxon>
        <taxon>Sclerotiniaceae</taxon>
        <taxon>Monilinia</taxon>
    </lineage>
</organism>
<name>A0A5M9JQR2_MONFR</name>
<comment type="caution">
    <text evidence="1">The sequence shown here is derived from an EMBL/GenBank/DDBJ whole genome shotgun (WGS) entry which is preliminary data.</text>
</comment>
<gene>
    <name evidence="1" type="ORF">EYC84_000395</name>
</gene>
<protein>
    <submittedName>
        <fullName evidence="1">Uncharacterized protein</fullName>
    </submittedName>
</protein>
<evidence type="ECO:0000313" key="1">
    <source>
        <dbReference type="EMBL" id="KAA8571027.1"/>
    </source>
</evidence>
<evidence type="ECO:0000313" key="2">
    <source>
        <dbReference type="Proteomes" id="UP000322873"/>
    </source>
</evidence>
<sequence>MAAPAMLDNSTKFDIASWTNWTADGGRIIPEATGAGIPDSMETITSAAVAGIRQLAEDRAETITEENLMTKLKVLSRECAKSWRAFYLCHKQMGAGMYSYGCCSKSHAYYGQHKKTTRIYMETTVPITNNTYNPTSHSSQVAASINTMPDIS</sequence>